<feature type="domain" description="DUF5683" evidence="1">
    <location>
        <begin position="24"/>
        <end position="179"/>
    </location>
</feature>
<gene>
    <name evidence="2" type="ORF">M3P19_02515</name>
</gene>
<evidence type="ECO:0000313" key="3">
    <source>
        <dbReference type="Proteomes" id="UP001203607"/>
    </source>
</evidence>
<organism evidence="2 3">
    <name type="scientific">Flagellimonas spongiicola</name>
    <dbReference type="NCBI Taxonomy" id="2942208"/>
    <lineage>
        <taxon>Bacteria</taxon>
        <taxon>Pseudomonadati</taxon>
        <taxon>Bacteroidota</taxon>
        <taxon>Flavobacteriia</taxon>
        <taxon>Flavobacteriales</taxon>
        <taxon>Flavobacteriaceae</taxon>
        <taxon>Flagellimonas</taxon>
    </lineage>
</organism>
<keyword evidence="3" id="KW-1185">Reference proteome</keyword>
<reference evidence="2 3" key="1">
    <citation type="submission" date="2022-05" db="EMBL/GenBank/DDBJ databases">
        <authorList>
            <person name="Park J.-S."/>
        </authorList>
    </citation>
    <scope>NUCLEOTIDE SEQUENCE [LARGE SCALE GENOMIC DNA]</scope>
    <source>
        <strain evidence="2 3">2012CJ35-5</strain>
    </source>
</reference>
<dbReference type="Pfam" id="PF18935">
    <property type="entry name" value="DUF5683"/>
    <property type="match status" value="1"/>
</dbReference>
<dbReference type="EMBL" id="JAMFMA010000001">
    <property type="protein sequence ID" value="MCL6272861.1"/>
    <property type="molecule type" value="Genomic_DNA"/>
</dbReference>
<comment type="caution">
    <text evidence="2">The sequence shown here is derived from an EMBL/GenBank/DDBJ whole genome shotgun (WGS) entry which is preliminary data.</text>
</comment>
<accession>A0ABT0PPH4</accession>
<name>A0ABT0PPH4_9FLAO</name>
<dbReference type="Proteomes" id="UP001203607">
    <property type="component" value="Unassembled WGS sequence"/>
</dbReference>
<dbReference type="InterPro" id="IPR043738">
    <property type="entry name" value="DUF5683"/>
</dbReference>
<evidence type="ECO:0000259" key="1">
    <source>
        <dbReference type="Pfam" id="PF18935"/>
    </source>
</evidence>
<protein>
    <submittedName>
        <fullName evidence="2">DUF5683 domain-containing protein</fullName>
    </submittedName>
</protein>
<proteinExistence type="predicted"/>
<evidence type="ECO:0000313" key="2">
    <source>
        <dbReference type="EMBL" id="MCL6272861.1"/>
    </source>
</evidence>
<sequence>MTQDLEREGITLDDVTYEKKRINPLAPSKAAFYSAILPGLGQIYNKRYWKAPIVWGAIGTAVYTYSFNNTEYNRARDAFKRRRAGFTDDEFYDINGDGQGPDLSLEALQDAQERAQRDRDLSLLISIALYALNIIDANVDAHLKQYNVDDNLSVDFKPYLDLNPFTSNPNYGMALVIKF</sequence>